<dbReference type="CDD" id="cd00130">
    <property type="entry name" value="PAS"/>
    <property type="match status" value="1"/>
</dbReference>
<dbReference type="Pfam" id="PF00512">
    <property type="entry name" value="HisKA"/>
    <property type="match status" value="1"/>
</dbReference>
<evidence type="ECO:0000313" key="9">
    <source>
        <dbReference type="EMBL" id="MBM1713568.1"/>
    </source>
</evidence>
<dbReference type="RefSeq" id="WP_203241948.1">
    <property type="nucleotide sequence ID" value="NZ_JAFBRH010000002.1"/>
</dbReference>
<dbReference type="InterPro" id="IPR035965">
    <property type="entry name" value="PAS-like_dom_sf"/>
</dbReference>
<name>A0AAE2VXU9_9RHOB</name>
<evidence type="ECO:0000259" key="7">
    <source>
        <dbReference type="PROSITE" id="PS50110"/>
    </source>
</evidence>
<protein>
    <recommendedName>
        <fullName evidence="2">histidine kinase</fullName>
        <ecNumber evidence="2">2.7.13.3</ecNumber>
    </recommendedName>
</protein>
<evidence type="ECO:0000259" key="8">
    <source>
        <dbReference type="PROSITE" id="PS50113"/>
    </source>
</evidence>
<dbReference type="EMBL" id="JAFBRM010000002">
    <property type="protein sequence ID" value="MBM1713568.1"/>
    <property type="molecule type" value="Genomic_DNA"/>
</dbReference>
<dbReference type="PROSITE" id="PS50109">
    <property type="entry name" value="HIS_KIN"/>
    <property type="match status" value="1"/>
</dbReference>
<evidence type="ECO:0000256" key="1">
    <source>
        <dbReference type="ARBA" id="ARBA00000085"/>
    </source>
</evidence>
<keyword evidence="3 4" id="KW-0597">Phosphoprotein</keyword>
<dbReference type="InterPro" id="IPR011006">
    <property type="entry name" value="CheY-like_superfamily"/>
</dbReference>
<dbReference type="GO" id="GO:0000155">
    <property type="term" value="F:phosphorelay sensor kinase activity"/>
    <property type="evidence" value="ECO:0007669"/>
    <property type="project" value="InterPro"/>
</dbReference>
<feature type="transmembrane region" description="Helical" evidence="5">
    <location>
        <begin position="168"/>
        <end position="191"/>
    </location>
</feature>
<feature type="transmembrane region" description="Helical" evidence="5">
    <location>
        <begin position="136"/>
        <end position="156"/>
    </location>
</feature>
<evidence type="ECO:0000256" key="3">
    <source>
        <dbReference type="ARBA" id="ARBA00022553"/>
    </source>
</evidence>
<dbReference type="SUPFAM" id="SSF52172">
    <property type="entry name" value="CheY-like"/>
    <property type="match status" value="1"/>
</dbReference>
<dbReference type="Pfam" id="PF02518">
    <property type="entry name" value="HATPase_c"/>
    <property type="match status" value="1"/>
</dbReference>
<evidence type="ECO:0000259" key="6">
    <source>
        <dbReference type="PROSITE" id="PS50109"/>
    </source>
</evidence>
<dbReference type="CDD" id="cd00082">
    <property type="entry name" value="HisKA"/>
    <property type="match status" value="1"/>
</dbReference>
<dbReference type="InterPro" id="IPR000014">
    <property type="entry name" value="PAS"/>
</dbReference>
<dbReference type="Gene3D" id="1.10.287.130">
    <property type="match status" value="1"/>
</dbReference>
<dbReference type="Pfam" id="PF00072">
    <property type="entry name" value="Response_reg"/>
    <property type="match status" value="1"/>
</dbReference>
<dbReference type="SMART" id="SM00387">
    <property type="entry name" value="HATPase_c"/>
    <property type="match status" value="1"/>
</dbReference>
<dbReference type="Gene3D" id="3.40.50.2300">
    <property type="match status" value="1"/>
</dbReference>
<keyword evidence="5" id="KW-0812">Transmembrane</keyword>
<dbReference type="InterPro" id="IPR036890">
    <property type="entry name" value="HATPase_C_sf"/>
</dbReference>
<dbReference type="InterPro" id="IPR001610">
    <property type="entry name" value="PAC"/>
</dbReference>
<keyword evidence="10" id="KW-1185">Reference proteome</keyword>
<evidence type="ECO:0000256" key="2">
    <source>
        <dbReference type="ARBA" id="ARBA00012438"/>
    </source>
</evidence>
<evidence type="ECO:0000256" key="4">
    <source>
        <dbReference type="PROSITE-ProRule" id="PRU00169"/>
    </source>
</evidence>
<dbReference type="InterPro" id="IPR013655">
    <property type="entry name" value="PAS_fold_3"/>
</dbReference>
<dbReference type="InterPro" id="IPR001789">
    <property type="entry name" value="Sig_transdc_resp-reg_receiver"/>
</dbReference>
<dbReference type="InterPro" id="IPR003661">
    <property type="entry name" value="HisK_dim/P_dom"/>
</dbReference>
<dbReference type="PRINTS" id="PR00344">
    <property type="entry name" value="BCTRLSENSOR"/>
</dbReference>
<feature type="domain" description="Histidine kinase" evidence="6">
    <location>
        <begin position="476"/>
        <end position="699"/>
    </location>
</feature>
<organism evidence="9 10">
    <name type="scientific">Sulfitobacter geojensis</name>
    <dbReference type="NCBI Taxonomy" id="1342299"/>
    <lineage>
        <taxon>Bacteria</taxon>
        <taxon>Pseudomonadati</taxon>
        <taxon>Pseudomonadota</taxon>
        <taxon>Alphaproteobacteria</taxon>
        <taxon>Rhodobacterales</taxon>
        <taxon>Roseobacteraceae</taxon>
        <taxon>Sulfitobacter</taxon>
    </lineage>
</organism>
<feature type="transmembrane region" description="Helical" evidence="5">
    <location>
        <begin position="102"/>
        <end position="124"/>
    </location>
</feature>
<dbReference type="Pfam" id="PF08447">
    <property type="entry name" value="PAS_3"/>
    <property type="match status" value="1"/>
</dbReference>
<gene>
    <name evidence="9" type="ORF">JQV55_08345</name>
</gene>
<dbReference type="Gene3D" id="3.30.450.20">
    <property type="entry name" value="PAS domain"/>
    <property type="match status" value="2"/>
</dbReference>
<dbReference type="SMART" id="SM00086">
    <property type="entry name" value="PAC"/>
    <property type="match status" value="2"/>
</dbReference>
<feature type="domain" description="PAC" evidence="8">
    <location>
        <begin position="411"/>
        <end position="463"/>
    </location>
</feature>
<dbReference type="SMART" id="SM00448">
    <property type="entry name" value="REC"/>
    <property type="match status" value="1"/>
</dbReference>
<dbReference type="InterPro" id="IPR004358">
    <property type="entry name" value="Sig_transdc_His_kin-like_C"/>
</dbReference>
<dbReference type="PROSITE" id="PS50110">
    <property type="entry name" value="RESPONSE_REGULATORY"/>
    <property type="match status" value="1"/>
</dbReference>
<dbReference type="PROSITE" id="PS50113">
    <property type="entry name" value="PAC"/>
    <property type="match status" value="1"/>
</dbReference>
<feature type="transmembrane region" description="Helical" evidence="5">
    <location>
        <begin position="6"/>
        <end position="23"/>
    </location>
</feature>
<dbReference type="InterPro" id="IPR003594">
    <property type="entry name" value="HATPase_dom"/>
</dbReference>
<dbReference type="PANTHER" id="PTHR43065:SF49">
    <property type="entry name" value="HISTIDINE KINASE"/>
    <property type="match status" value="1"/>
</dbReference>
<dbReference type="SUPFAM" id="SSF55785">
    <property type="entry name" value="PYP-like sensor domain (PAS domain)"/>
    <property type="match status" value="2"/>
</dbReference>
<keyword evidence="5" id="KW-1133">Transmembrane helix</keyword>
<evidence type="ECO:0000256" key="5">
    <source>
        <dbReference type="SAM" id="Phobius"/>
    </source>
</evidence>
<keyword evidence="5" id="KW-0472">Membrane</keyword>
<dbReference type="InterPro" id="IPR036097">
    <property type="entry name" value="HisK_dim/P_sf"/>
</dbReference>
<evidence type="ECO:0000313" key="10">
    <source>
        <dbReference type="Proteomes" id="UP000732193"/>
    </source>
</evidence>
<dbReference type="InterPro" id="IPR005467">
    <property type="entry name" value="His_kinase_dom"/>
</dbReference>
<feature type="transmembrane region" description="Helical" evidence="5">
    <location>
        <begin position="35"/>
        <end position="56"/>
    </location>
</feature>
<dbReference type="EC" id="2.7.13.3" evidence="2"/>
<dbReference type="SUPFAM" id="SSF55874">
    <property type="entry name" value="ATPase domain of HSP90 chaperone/DNA topoisomerase II/histidine kinase"/>
    <property type="match status" value="1"/>
</dbReference>
<comment type="catalytic activity">
    <reaction evidence="1">
        <text>ATP + protein L-histidine = ADP + protein N-phospho-L-histidine.</text>
        <dbReference type="EC" id="2.7.13.3"/>
    </reaction>
</comment>
<reference evidence="9 10" key="1">
    <citation type="submission" date="2021-01" db="EMBL/GenBank/DDBJ databases">
        <title>Diatom-associated Roseobacters Show Island Model of Population Structure.</title>
        <authorList>
            <person name="Qu L."/>
            <person name="Feng X."/>
            <person name="Chen Y."/>
            <person name="Li L."/>
            <person name="Wang X."/>
            <person name="Hu Z."/>
            <person name="Wang H."/>
            <person name="Luo H."/>
        </authorList>
    </citation>
    <scope>NUCLEOTIDE SEQUENCE [LARGE SCALE GENOMIC DNA]</scope>
    <source>
        <strain evidence="9 10">TR60-84</strain>
    </source>
</reference>
<feature type="transmembrane region" description="Helical" evidence="5">
    <location>
        <begin position="68"/>
        <end position="90"/>
    </location>
</feature>
<feature type="domain" description="Response regulatory" evidence="7">
    <location>
        <begin position="721"/>
        <end position="837"/>
    </location>
</feature>
<dbReference type="PANTHER" id="PTHR43065">
    <property type="entry name" value="SENSOR HISTIDINE KINASE"/>
    <property type="match status" value="1"/>
</dbReference>
<comment type="caution">
    <text evidence="9">The sequence shown here is derived from an EMBL/GenBank/DDBJ whole genome shotgun (WGS) entry which is preliminary data.</text>
</comment>
<dbReference type="SUPFAM" id="SSF47384">
    <property type="entry name" value="Homodimeric domain of signal transducing histidine kinase"/>
    <property type="match status" value="1"/>
</dbReference>
<proteinExistence type="predicted"/>
<feature type="modified residue" description="4-aspartylphosphate" evidence="4">
    <location>
        <position position="771"/>
    </location>
</feature>
<sequence>MLVPILQNTGLLFLSGIGAYAIFTLAKLKENEGRLHLWVGVIMGISAFLISSNSFTIEGIPVQLDAKAGVLVYAGYLGGPAGGLIAAGLSAVHHFVIGEQNVWIGTLMCGMLALFGAGVARIYISPVWPHVPGRATFSLIVGAGTIQFAAALITAWNGSAVSTQSIAVSVFLLALTAVLSTIIMSVTISYANTIASGLRKDAETTLRLRLAASAANLGVFERTVNSEFITFDKGIANILGIEKHDGRMHLKRWLNFIFKEDLSIALTSSAKVWQGEPPREPTLFRIRRTDNETRYVQAHWATEPNDGSPAQRVVGIYEDVTVSVEAQQKKIKAETRLNTAVRIAGIGLYTFGSDVGNCTFCSDLHAAHIGMTPDAFQEMVADHSNSLKHIHKDDQPTVLDAIRRVKHGQSQTFEYRVIHPNGGIRFIRQIEEPVSDENGNVIEIIGTSLDLTDLREAEMRLRQSQRIEAIGTLTGGIAHDFNNLLAVILGNLELWLETGKEEQGKKKIETAYKAAKRGADLTTNLLSFSRQAPLQPARLNLNTLFESTLDWTARVLPATISIEETLFTDLWDIEADAASAENAIINLILNARDAMSEGGRIKIETANIELFDDDIVSSGLDIAPGPYVVVTISDTGHGIAPEKIDQVFEPFYTDKPRGKGSGLGLSMVQGFVEQSGGTISLTSEVGTGTTFKLYFKAAVDAAPLPEDAPPKQRTSKPTQGTILVVEDEPEVLKVIAMFLESAGYTVLTAKTGSAALATFKSSRRVDLLLTDVVMPGRLQGGSLITAIRQINPDLPCIILSGYAADLTSGDNSLKSTDIRLVKPVSRTALLDAVATALELKSQTDGATL</sequence>
<dbReference type="Proteomes" id="UP000732193">
    <property type="component" value="Unassembled WGS sequence"/>
</dbReference>
<dbReference type="InterPro" id="IPR000700">
    <property type="entry name" value="PAS-assoc_C"/>
</dbReference>
<accession>A0AAE2VXU9</accession>
<dbReference type="AlphaFoldDB" id="A0AAE2VXU9"/>
<dbReference type="SMART" id="SM00388">
    <property type="entry name" value="HisKA"/>
    <property type="match status" value="1"/>
</dbReference>
<dbReference type="Gene3D" id="3.30.565.10">
    <property type="entry name" value="Histidine kinase-like ATPase, C-terminal domain"/>
    <property type="match status" value="1"/>
</dbReference>